<comment type="subcellular location">
    <subcellularLocation>
        <location evidence="1">Membrane</location>
        <topology evidence="1">Multi-pass membrane protein</topology>
    </subcellularLocation>
</comment>
<dbReference type="Proteomes" id="UP000307440">
    <property type="component" value="Unassembled WGS sequence"/>
</dbReference>
<evidence type="ECO:0000313" key="7">
    <source>
        <dbReference type="Proteomes" id="UP000307440"/>
    </source>
</evidence>
<evidence type="ECO:0000256" key="4">
    <source>
        <dbReference type="ARBA" id="ARBA00023136"/>
    </source>
</evidence>
<feature type="transmembrane region" description="Helical" evidence="5">
    <location>
        <begin position="24"/>
        <end position="48"/>
    </location>
</feature>
<dbReference type="Gene3D" id="1.20.1070.10">
    <property type="entry name" value="Rhodopsin 7-helix transmembrane proteins"/>
    <property type="match status" value="1"/>
</dbReference>
<feature type="transmembrane region" description="Helical" evidence="5">
    <location>
        <begin position="69"/>
        <end position="94"/>
    </location>
</feature>
<evidence type="ECO:0000256" key="2">
    <source>
        <dbReference type="ARBA" id="ARBA00022692"/>
    </source>
</evidence>
<feature type="transmembrane region" description="Helical" evidence="5">
    <location>
        <begin position="275"/>
        <end position="296"/>
    </location>
</feature>
<dbReference type="PANTHER" id="PTHR23112:SF37">
    <property type="entry name" value="G PROTEIN-COUPLED RECEPTOR GPR1"/>
    <property type="match status" value="1"/>
</dbReference>
<evidence type="ECO:0000256" key="5">
    <source>
        <dbReference type="SAM" id="Phobius"/>
    </source>
</evidence>
<dbReference type="EMBL" id="ML210185">
    <property type="protein sequence ID" value="TFK25562.1"/>
    <property type="molecule type" value="Genomic_DNA"/>
</dbReference>
<dbReference type="OrthoDB" id="100006at2759"/>
<evidence type="ECO:0008006" key="8">
    <source>
        <dbReference type="Google" id="ProtNLM"/>
    </source>
</evidence>
<feature type="transmembrane region" description="Helical" evidence="5">
    <location>
        <begin position="188"/>
        <end position="214"/>
    </location>
</feature>
<keyword evidence="2 5" id="KW-0812">Transmembrane</keyword>
<keyword evidence="3 5" id="KW-1133">Transmembrane helix</keyword>
<name>A0A5C3KYR9_COPMA</name>
<gene>
    <name evidence="6" type="ORF">FA15DRAFT_617667</name>
</gene>
<feature type="transmembrane region" description="Helical" evidence="5">
    <location>
        <begin position="143"/>
        <end position="168"/>
    </location>
</feature>
<keyword evidence="4 5" id="KW-0472">Membrane</keyword>
<dbReference type="PANTHER" id="PTHR23112">
    <property type="entry name" value="G PROTEIN-COUPLED RECEPTOR 157-RELATED"/>
    <property type="match status" value="1"/>
</dbReference>
<feature type="transmembrane region" description="Helical" evidence="5">
    <location>
        <begin position="249"/>
        <end position="269"/>
    </location>
</feature>
<keyword evidence="7" id="KW-1185">Reference proteome</keyword>
<organism evidence="6 7">
    <name type="scientific">Coprinopsis marcescibilis</name>
    <name type="common">Agaric fungus</name>
    <name type="synonym">Psathyrella marcescibilis</name>
    <dbReference type="NCBI Taxonomy" id="230819"/>
    <lineage>
        <taxon>Eukaryota</taxon>
        <taxon>Fungi</taxon>
        <taxon>Dikarya</taxon>
        <taxon>Basidiomycota</taxon>
        <taxon>Agaricomycotina</taxon>
        <taxon>Agaricomycetes</taxon>
        <taxon>Agaricomycetidae</taxon>
        <taxon>Agaricales</taxon>
        <taxon>Agaricineae</taxon>
        <taxon>Psathyrellaceae</taxon>
        <taxon>Coprinopsis</taxon>
    </lineage>
</organism>
<dbReference type="STRING" id="230819.A0A5C3KYR9"/>
<feature type="transmembrane region" description="Helical" evidence="5">
    <location>
        <begin position="114"/>
        <end position="136"/>
    </location>
</feature>
<dbReference type="GO" id="GO:0007189">
    <property type="term" value="P:adenylate cyclase-activating G protein-coupled receptor signaling pathway"/>
    <property type="evidence" value="ECO:0007669"/>
    <property type="project" value="TreeGrafter"/>
</dbReference>
<evidence type="ECO:0000313" key="6">
    <source>
        <dbReference type="EMBL" id="TFK25562.1"/>
    </source>
</evidence>
<sequence length="412" mass="44826">MANITISKFQELGFSVSFASSTDITAVSILVAASFLSFISVLALLFIIGTSAVKAYSSSDRSLFVKSHVAAYFVCLMFCWVIQGMSSAMSIQWLQNKAVSFGVLCTTQGVFKHIADVGAAVWITIISVHIFCVLFLDIIMSKLVMWIVLALGWVFISLVVAIGPIIGGRGPFYGVSGLGCGATPEHELAGLLLGEMIMLLAAVTSIVLCLLAFLRVRGIIGEATTSPKSAQDVQSNLVVRQMLAYPASIVYACLAIPIVVVQYVAYSGAEIPLEWTTLCGCIYQMAGLVNVIIFTTTRRIMPSAPRDGDFNYVPRAQDMKPSQDQAERGISKTVTFAAEPTILCTPPGRRDTKRPPQLDLAFRTSFDSMYSMREGQYLAPLSSHWSPDTPPLFKKSRLSNYLQHATTIAQRI</sequence>
<protein>
    <recommendedName>
        <fullName evidence="8">G-protein coupled receptors family 2 profile 2 domain-containing protein</fullName>
    </recommendedName>
</protein>
<dbReference type="AlphaFoldDB" id="A0A5C3KYR9"/>
<accession>A0A5C3KYR9</accession>
<dbReference type="GO" id="GO:0004930">
    <property type="term" value="F:G protein-coupled receptor activity"/>
    <property type="evidence" value="ECO:0007669"/>
    <property type="project" value="TreeGrafter"/>
</dbReference>
<dbReference type="GO" id="GO:0005886">
    <property type="term" value="C:plasma membrane"/>
    <property type="evidence" value="ECO:0007669"/>
    <property type="project" value="TreeGrafter"/>
</dbReference>
<reference evidence="6 7" key="1">
    <citation type="journal article" date="2019" name="Nat. Ecol. Evol.">
        <title>Megaphylogeny resolves global patterns of mushroom evolution.</title>
        <authorList>
            <person name="Varga T."/>
            <person name="Krizsan K."/>
            <person name="Foldi C."/>
            <person name="Dima B."/>
            <person name="Sanchez-Garcia M."/>
            <person name="Sanchez-Ramirez S."/>
            <person name="Szollosi G.J."/>
            <person name="Szarkandi J.G."/>
            <person name="Papp V."/>
            <person name="Albert L."/>
            <person name="Andreopoulos W."/>
            <person name="Angelini C."/>
            <person name="Antonin V."/>
            <person name="Barry K.W."/>
            <person name="Bougher N.L."/>
            <person name="Buchanan P."/>
            <person name="Buyck B."/>
            <person name="Bense V."/>
            <person name="Catcheside P."/>
            <person name="Chovatia M."/>
            <person name="Cooper J."/>
            <person name="Damon W."/>
            <person name="Desjardin D."/>
            <person name="Finy P."/>
            <person name="Geml J."/>
            <person name="Haridas S."/>
            <person name="Hughes K."/>
            <person name="Justo A."/>
            <person name="Karasinski D."/>
            <person name="Kautmanova I."/>
            <person name="Kiss B."/>
            <person name="Kocsube S."/>
            <person name="Kotiranta H."/>
            <person name="LaButti K.M."/>
            <person name="Lechner B.E."/>
            <person name="Liimatainen K."/>
            <person name="Lipzen A."/>
            <person name="Lukacs Z."/>
            <person name="Mihaltcheva S."/>
            <person name="Morgado L.N."/>
            <person name="Niskanen T."/>
            <person name="Noordeloos M.E."/>
            <person name="Ohm R.A."/>
            <person name="Ortiz-Santana B."/>
            <person name="Ovrebo C."/>
            <person name="Racz N."/>
            <person name="Riley R."/>
            <person name="Savchenko A."/>
            <person name="Shiryaev A."/>
            <person name="Soop K."/>
            <person name="Spirin V."/>
            <person name="Szebenyi C."/>
            <person name="Tomsovsky M."/>
            <person name="Tulloss R.E."/>
            <person name="Uehling J."/>
            <person name="Grigoriev I.V."/>
            <person name="Vagvolgyi C."/>
            <person name="Papp T."/>
            <person name="Martin F.M."/>
            <person name="Miettinen O."/>
            <person name="Hibbett D.S."/>
            <person name="Nagy L.G."/>
        </authorList>
    </citation>
    <scope>NUCLEOTIDE SEQUENCE [LARGE SCALE GENOMIC DNA]</scope>
    <source>
        <strain evidence="6 7">CBS 121175</strain>
    </source>
</reference>
<proteinExistence type="predicted"/>
<evidence type="ECO:0000256" key="1">
    <source>
        <dbReference type="ARBA" id="ARBA00004141"/>
    </source>
</evidence>
<evidence type="ECO:0000256" key="3">
    <source>
        <dbReference type="ARBA" id="ARBA00022989"/>
    </source>
</evidence>